<feature type="transmembrane region" description="Helical" evidence="1">
    <location>
        <begin position="249"/>
        <end position="267"/>
    </location>
</feature>
<feature type="transmembrane region" description="Helical" evidence="1">
    <location>
        <begin position="386"/>
        <end position="403"/>
    </location>
</feature>
<accession>A0A4V2DAS8</accession>
<feature type="transmembrane region" description="Helical" evidence="1">
    <location>
        <begin position="171"/>
        <end position="189"/>
    </location>
</feature>
<protein>
    <submittedName>
        <fullName evidence="2">Oligosaccharide repeat unit polymerase</fullName>
    </submittedName>
</protein>
<dbReference type="AlphaFoldDB" id="A0A4V2DAS8"/>
<feature type="transmembrane region" description="Helical" evidence="1">
    <location>
        <begin position="118"/>
        <end position="135"/>
    </location>
</feature>
<keyword evidence="1" id="KW-0812">Transmembrane</keyword>
<feature type="transmembrane region" description="Helical" evidence="1">
    <location>
        <begin position="6"/>
        <end position="25"/>
    </location>
</feature>
<proteinExistence type="predicted"/>
<organism evidence="2 3">
    <name type="scientific">Acinetobacter halotolerans</name>
    <dbReference type="NCBI Taxonomy" id="1752076"/>
    <lineage>
        <taxon>Bacteria</taxon>
        <taxon>Pseudomonadati</taxon>
        <taxon>Pseudomonadota</taxon>
        <taxon>Gammaproteobacteria</taxon>
        <taxon>Moraxellales</taxon>
        <taxon>Moraxellaceae</taxon>
        <taxon>Acinetobacter</taxon>
    </lineage>
</organism>
<evidence type="ECO:0000313" key="2">
    <source>
        <dbReference type="EMBL" id="RZF51148.1"/>
    </source>
</evidence>
<comment type="caution">
    <text evidence="2">The sequence shown here is derived from an EMBL/GenBank/DDBJ whole genome shotgun (WGS) entry which is preliminary data.</text>
</comment>
<feature type="transmembrane region" description="Helical" evidence="1">
    <location>
        <begin position="72"/>
        <end position="92"/>
    </location>
</feature>
<dbReference type="RefSeq" id="WP_130162467.1">
    <property type="nucleotide sequence ID" value="NZ_SGIM01000009.1"/>
</dbReference>
<feature type="transmembrane region" description="Helical" evidence="1">
    <location>
        <begin position="201"/>
        <end position="218"/>
    </location>
</feature>
<keyword evidence="3" id="KW-1185">Reference proteome</keyword>
<feature type="transmembrane region" description="Helical" evidence="1">
    <location>
        <begin position="409"/>
        <end position="429"/>
    </location>
</feature>
<sequence length="439" mass="50845">MFEILFLILFILFPFLMVLLYKTLLQESFLKVGILNLLIVSIFVFAYAGIVFLFFHIDPLRVATGVVDKETIFLVWCFSSLSLFFIILGAYFSKKTFSILEVSFNPSNIQENSKIQRYKIYIFILIGVATLFLYIRQVPDLAILSIFSFEGKSDIQGLRSEMGNNFQGSYFLYRLFMKDVLQFLMFSFYAQWLVFNKKKDFYVVVILFAINCFTALMATEKAPIIWLIVGMFLVHLILSKNGVIPVKSILKILIPVFFILIGMYMFFMKSASISDAFNSVLSRTFTGSITPAYFYLDLFPEHHEYLYGKSFPNPVGIFPYEPVRLTVLVMNWVNPHLEQLGIVGSMPTVFWAEIYANFGPVLIAPFSFFIGFILNSLDGLIKRFRNLPMCVGYYVWVILYFRYLSATSFSNFILNIDLIVITLIFVFISTKNFKLNYVK</sequence>
<keyword evidence="1" id="KW-1133">Transmembrane helix</keyword>
<dbReference type="NCBIfam" id="TIGR04370">
    <property type="entry name" value="glyco_rpt_poly"/>
    <property type="match status" value="1"/>
</dbReference>
<evidence type="ECO:0000313" key="3">
    <source>
        <dbReference type="Proteomes" id="UP000292110"/>
    </source>
</evidence>
<feature type="transmembrane region" description="Helical" evidence="1">
    <location>
        <begin position="224"/>
        <end position="242"/>
    </location>
</feature>
<reference evidence="2 3" key="1">
    <citation type="submission" date="2019-02" db="EMBL/GenBank/DDBJ databases">
        <title>The draft genome of Acinetobacter halotolerans strain JCM 31009.</title>
        <authorList>
            <person name="Qin J."/>
            <person name="Feng Y."/>
            <person name="Nemec A."/>
            <person name="Zong Z."/>
        </authorList>
    </citation>
    <scope>NUCLEOTIDE SEQUENCE [LARGE SCALE GENOMIC DNA]</scope>
    <source>
        <strain evidence="2 3">JCM 31009</strain>
    </source>
</reference>
<evidence type="ECO:0000256" key="1">
    <source>
        <dbReference type="SAM" id="Phobius"/>
    </source>
</evidence>
<feature type="transmembrane region" description="Helical" evidence="1">
    <location>
        <begin position="354"/>
        <end position="374"/>
    </location>
</feature>
<gene>
    <name evidence="2" type="ORF">EXE30_11255</name>
</gene>
<feature type="transmembrane region" description="Helical" evidence="1">
    <location>
        <begin position="37"/>
        <end position="57"/>
    </location>
</feature>
<dbReference type="EMBL" id="SGIM01000009">
    <property type="protein sequence ID" value="RZF51148.1"/>
    <property type="molecule type" value="Genomic_DNA"/>
</dbReference>
<keyword evidence="1" id="KW-0472">Membrane</keyword>
<dbReference type="Proteomes" id="UP000292110">
    <property type="component" value="Unassembled WGS sequence"/>
</dbReference>
<name>A0A4V2DAS8_9GAMM</name>